<feature type="transmembrane region" description="Helical" evidence="6">
    <location>
        <begin position="42"/>
        <end position="60"/>
    </location>
</feature>
<dbReference type="InterPro" id="IPR006696">
    <property type="entry name" value="DUF423"/>
</dbReference>
<comment type="similarity">
    <text evidence="2">Belongs to the TMEM256 family.</text>
</comment>
<evidence type="ECO:0000313" key="7">
    <source>
        <dbReference type="EMBL" id="KAL3319054.1"/>
    </source>
</evidence>
<dbReference type="Pfam" id="PF04241">
    <property type="entry name" value="DUF423"/>
    <property type="match status" value="1"/>
</dbReference>
<organism evidence="7 8">
    <name type="scientific">Cichlidogyrus casuarinus</name>
    <dbReference type="NCBI Taxonomy" id="1844966"/>
    <lineage>
        <taxon>Eukaryota</taxon>
        <taxon>Metazoa</taxon>
        <taxon>Spiralia</taxon>
        <taxon>Lophotrochozoa</taxon>
        <taxon>Platyhelminthes</taxon>
        <taxon>Monogenea</taxon>
        <taxon>Monopisthocotylea</taxon>
        <taxon>Dactylogyridea</taxon>
        <taxon>Ancyrocephalidae</taxon>
        <taxon>Cichlidogyrus</taxon>
    </lineage>
</organism>
<evidence type="ECO:0000256" key="3">
    <source>
        <dbReference type="ARBA" id="ARBA00022692"/>
    </source>
</evidence>
<evidence type="ECO:0000256" key="2">
    <source>
        <dbReference type="ARBA" id="ARBA00006208"/>
    </source>
</evidence>
<keyword evidence="5 6" id="KW-0472">Membrane</keyword>
<evidence type="ECO:0000313" key="8">
    <source>
        <dbReference type="Proteomes" id="UP001626550"/>
    </source>
</evidence>
<keyword evidence="4 6" id="KW-1133">Transmembrane helix</keyword>
<keyword evidence="8" id="KW-1185">Reference proteome</keyword>
<evidence type="ECO:0008006" key="9">
    <source>
        <dbReference type="Google" id="ProtNLM"/>
    </source>
</evidence>
<evidence type="ECO:0000256" key="6">
    <source>
        <dbReference type="SAM" id="Phobius"/>
    </source>
</evidence>
<evidence type="ECO:0000256" key="4">
    <source>
        <dbReference type="ARBA" id="ARBA00022989"/>
    </source>
</evidence>
<accession>A0ABD2QHN8</accession>
<evidence type="ECO:0000256" key="5">
    <source>
        <dbReference type="ARBA" id="ARBA00023136"/>
    </source>
</evidence>
<evidence type="ECO:0000256" key="1">
    <source>
        <dbReference type="ARBA" id="ARBA00004141"/>
    </source>
</evidence>
<keyword evidence="3 6" id="KW-0812">Transmembrane</keyword>
<comment type="caution">
    <text evidence="7">The sequence shown here is derived from an EMBL/GenBank/DDBJ whole genome shotgun (WGS) entry which is preliminary data.</text>
</comment>
<proteinExistence type="inferred from homology"/>
<dbReference type="Proteomes" id="UP001626550">
    <property type="component" value="Unassembled WGS sequence"/>
</dbReference>
<dbReference type="PANTHER" id="PTHR43461">
    <property type="entry name" value="TRANSMEMBRANE PROTEIN 256"/>
    <property type="match status" value="1"/>
</dbReference>
<dbReference type="GO" id="GO:0016020">
    <property type="term" value="C:membrane"/>
    <property type="evidence" value="ECO:0007669"/>
    <property type="project" value="UniProtKB-SubCell"/>
</dbReference>
<dbReference type="AlphaFoldDB" id="A0ABD2QHN8"/>
<dbReference type="PANTHER" id="PTHR43461:SF1">
    <property type="entry name" value="TRANSMEMBRANE PROTEIN 256"/>
    <property type="match status" value="1"/>
</dbReference>
<name>A0ABD2QHN8_9PLAT</name>
<feature type="transmembrane region" description="Helical" evidence="6">
    <location>
        <begin position="97"/>
        <end position="120"/>
    </location>
</feature>
<comment type="subcellular location">
    <subcellularLocation>
        <location evidence="1">Membrane</location>
        <topology evidence="1">Multi-pass membrane protein</topology>
    </subcellularLocation>
</comment>
<protein>
    <recommendedName>
        <fullName evidence="9">Transmembrane protein 256</fullName>
    </recommendedName>
</protein>
<sequence length="147" mass="16299">MDYLYWSLSTLKKSGAYLIPKNTVHIERIIEKVDKPLRSPGIYRLVGLSGALAVIAGAYGSHGFDQKLQKEQRIFQTGAHYHLLHTLALMGSPLARYPYFTAFMFTTGTALFSGTCYAIALKQNDKFSHLAPVGGVLLIVAWLSFCI</sequence>
<feature type="transmembrane region" description="Helical" evidence="6">
    <location>
        <begin position="127"/>
        <end position="145"/>
    </location>
</feature>
<gene>
    <name evidence="7" type="ORF">Ciccas_002281</name>
</gene>
<dbReference type="EMBL" id="JBJKFK010000175">
    <property type="protein sequence ID" value="KAL3319054.1"/>
    <property type="molecule type" value="Genomic_DNA"/>
</dbReference>
<reference evidence="7 8" key="1">
    <citation type="submission" date="2024-11" db="EMBL/GenBank/DDBJ databases">
        <title>Adaptive evolution of stress response genes in parasites aligns with host niche diversity.</title>
        <authorList>
            <person name="Hahn C."/>
            <person name="Resl P."/>
        </authorList>
    </citation>
    <scope>NUCLEOTIDE SEQUENCE [LARGE SCALE GENOMIC DNA]</scope>
    <source>
        <strain evidence="7">EGGRZ-B1_66</strain>
        <tissue evidence="7">Body</tissue>
    </source>
</reference>